<evidence type="ECO:0000313" key="1">
    <source>
        <dbReference type="EMBL" id="KAK6624889.1"/>
    </source>
</evidence>
<dbReference type="Proteomes" id="UP001359485">
    <property type="component" value="Unassembled WGS sequence"/>
</dbReference>
<comment type="caution">
    <text evidence="1">The sequence shown here is derived from an EMBL/GenBank/DDBJ whole genome shotgun (WGS) entry which is preliminary data.</text>
</comment>
<dbReference type="EMBL" id="JAWJWF010000046">
    <property type="protein sequence ID" value="KAK6624889.1"/>
    <property type="molecule type" value="Genomic_DNA"/>
</dbReference>
<organism evidence="1 2">
    <name type="scientific">Polyplax serrata</name>
    <name type="common">Common mouse louse</name>
    <dbReference type="NCBI Taxonomy" id="468196"/>
    <lineage>
        <taxon>Eukaryota</taxon>
        <taxon>Metazoa</taxon>
        <taxon>Ecdysozoa</taxon>
        <taxon>Arthropoda</taxon>
        <taxon>Hexapoda</taxon>
        <taxon>Insecta</taxon>
        <taxon>Pterygota</taxon>
        <taxon>Neoptera</taxon>
        <taxon>Paraneoptera</taxon>
        <taxon>Psocodea</taxon>
        <taxon>Troctomorpha</taxon>
        <taxon>Phthiraptera</taxon>
        <taxon>Anoplura</taxon>
        <taxon>Polyplacidae</taxon>
        <taxon>Polyplax</taxon>
    </lineage>
</organism>
<sequence>MHINLKDIEDGEIEIICLRIQYEIANERAISPYLWKMSEGLLDLTEKMLSEQPPRSSSSSSSVFIERELRLMEPGKEAS</sequence>
<reference evidence="1 2" key="1">
    <citation type="submission" date="2023-09" db="EMBL/GenBank/DDBJ databases">
        <title>Genomes of two closely related lineages of the louse Polyplax serrata with different host specificities.</title>
        <authorList>
            <person name="Martinu J."/>
            <person name="Tarabai H."/>
            <person name="Stefka J."/>
            <person name="Hypsa V."/>
        </authorList>
    </citation>
    <scope>NUCLEOTIDE SEQUENCE [LARGE SCALE GENOMIC DNA]</scope>
    <source>
        <strain evidence="1">98ZLc_SE</strain>
    </source>
</reference>
<proteinExistence type="predicted"/>
<accession>A0ABR1ASE9</accession>
<evidence type="ECO:0000313" key="2">
    <source>
        <dbReference type="Proteomes" id="UP001359485"/>
    </source>
</evidence>
<keyword evidence="2" id="KW-1185">Reference proteome</keyword>
<gene>
    <name evidence="1" type="ORF">RUM44_011753</name>
</gene>
<name>A0ABR1ASE9_POLSC</name>
<protein>
    <submittedName>
        <fullName evidence="1">Uncharacterized protein</fullName>
    </submittedName>
</protein>